<evidence type="ECO:0000259" key="1">
    <source>
        <dbReference type="Pfam" id="PF00561"/>
    </source>
</evidence>
<dbReference type="Pfam" id="PF00561">
    <property type="entry name" value="Abhydrolase_1"/>
    <property type="match status" value="1"/>
</dbReference>
<name>A0ABN0TV79_9ACTN</name>
<protein>
    <recommendedName>
        <fullName evidence="1">AB hydrolase-1 domain-containing protein</fullName>
    </recommendedName>
</protein>
<dbReference type="PANTHER" id="PTHR43798">
    <property type="entry name" value="MONOACYLGLYCEROL LIPASE"/>
    <property type="match status" value="1"/>
</dbReference>
<proteinExistence type="predicted"/>
<organism evidence="2 3">
    <name type="scientific">Cryptosporangium japonicum</name>
    <dbReference type="NCBI Taxonomy" id="80872"/>
    <lineage>
        <taxon>Bacteria</taxon>
        <taxon>Bacillati</taxon>
        <taxon>Actinomycetota</taxon>
        <taxon>Actinomycetes</taxon>
        <taxon>Cryptosporangiales</taxon>
        <taxon>Cryptosporangiaceae</taxon>
        <taxon>Cryptosporangium</taxon>
    </lineage>
</organism>
<sequence length="245" mass="25477">MVTGSGSPVTVFAHGFGGGINDTRPLGSGVVGTRVFLAFRGHGTSGPLPPGWDYGTLADDVRRVADPHGATRAVGASLGAGALTRLIADDPERFERLVLFLPAVLDRPRPVEARGRFVALADALDADDEDRLASVVALEVPDDLAGTAAARTYVRQRTIALGAPGLAAALRRLPGLTAVPSAGALRAVRAPVLVIGAVGDPLHPATVAEELADALPDATLHVYSEPGPLWNQRADLRRRISEFLA</sequence>
<dbReference type="SUPFAM" id="SSF53474">
    <property type="entry name" value="alpha/beta-Hydrolases"/>
    <property type="match status" value="1"/>
</dbReference>
<reference evidence="2 3" key="1">
    <citation type="journal article" date="2019" name="Int. J. Syst. Evol. Microbiol.">
        <title>The Global Catalogue of Microorganisms (GCM) 10K type strain sequencing project: providing services to taxonomists for standard genome sequencing and annotation.</title>
        <authorList>
            <consortium name="The Broad Institute Genomics Platform"/>
            <consortium name="The Broad Institute Genome Sequencing Center for Infectious Disease"/>
            <person name="Wu L."/>
            <person name="Ma J."/>
        </authorList>
    </citation>
    <scope>NUCLEOTIDE SEQUENCE [LARGE SCALE GENOMIC DNA]</scope>
    <source>
        <strain evidence="2 3">JCM 10425</strain>
    </source>
</reference>
<accession>A0ABN0TV79</accession>
<dbReference type="Gene3D" id="3.40.50.1820">
    <property type="entry name" value="alpha/beta hydrolase"/>
    <property type="match status" value="1"/>
</dbReference>
<dbReference type="RefSeq" id="WP_344648036.1">
    <property type="nucleotide sequence ID" value="NZ_BAAAGX010000006.1"/>
</dbReference>
<dbReference type="InterPro" id="IPR029058">
    <property type="entry name" value="AB_hydrolase_fold"/>
</dbReference>
<evidence type="ECO:0000313" key="3">
    <source>
        <dbReference type="Proteomes" id="UP001500967"/>
    </source>
</evidence>
<dbReference type="Proteomes" id="UP001500967">
    <property type="component" value="Unassembled WGS sequence"/>
</dbReference>
<gene>
    <name evidence="2" type="ORF">GCM10009539_15600</name>
</gene>
<dbReference type="InterPro" id="IPR050266">
    <property type="entry name" value="AB_hydrolase_sf"/>
</dbReference>
<dbReference type="PANTHER" id="PTHR43798:SF5">
    <property type="entry name" value="MONOACYLGLYCEROL LIPASE ABHD6"/>
    <property type="match status" value="1"/>
</dbReference>
<keyword evidence="3" id="KW-1185">Reference proteome</keyword>
<dbReference type="EMBL" id="BAAAGX010000006">
    <property type="protein sequence ID" value="GAA0231057.1"/>
    <property type="molecule type" value="Genomic_DNA"/>
</dbReference>
<feature type="domain" description="AB hydrolase-1" evidence="1">
    <location>
        <begin position="11"/>
        <end position="227"/>
    </location>
</feature>
<evidence type="ECO:0000313" key="2">
    <source>
        <dbReference type="EMBL" id="GAA0231057.1"/>
    </source>
</evidence>
<comment type="caution">
    <text evidence="2">The sequence shown here is derived from an EMBL/GenBank/DDBJ whole genome shotgun (WGS) entry which is preliminary data.</text>
</comment>
<dbReference type="InterPro" id="IPR000073">
    <property type="entry name" value="AB_hydrolase_1"/>
</dbReference>